<reference evidence="1 2" key="1">
    <citation type="journal article" date="2024" name="J Genomics">
        <title>Draft genome sequencing and assembly of Favolaschia claudopus CIRM-BRFM 2984 isolated from oak limbs.</title>
        <authorList>
            <person name="Navarro D."/>
            <person name="Drula E."/>
            <person name="Chaduli D."/>
            <person name="Cazenave R."/>
            <person name="Ahrendt S."/>
            <person name="Wang J."/>
            <person name="Lipzen A."/>
            <person name="Daum C."/>
            <person name="Barry K."/>
            <person name="Grigoriev I.V."/>
            <person name="Favel A."/>
            <person name="Rosso M.N."/>
            <person name="Martin F."/>
        </authorList>
    </citation>
    <scope>NUCLEOTIDE SEQUENCE [LARGE SCALE GENOMIC DNA]</scope>
    <source>
        <strain evidence="1 2">CIRM-BRFM 2984</strain>
    </source>
</reference>
<keyword evidence="2" id="KW-1185">Reference proteome</keyword>
<gene>
    <name evidence="1" type="ORF">R3P38DRAFT_2690149</name>
</gene>
<proteinExistence type="predicted"/>
<evidence type="ECO:0000313" key="2">
    <source>
        <dbReference type="Proteomes" id="UP001362999"/>
    </source>
</evidence>
<name>A0AAW0CWC7_9AGAR</name>
<dbReference type="Proteomes" id="UP001362999">
    <property type="component" value="Unassembled WGS sequence"/>
</dbReference>
<dbReference type="Gene3D" id="3.30.559.10">
    <property type="entry name" value="Chloramphenicol acetyltransferase-like domain"/>
    <property type="match status" value="1"/>
</dbReference>
<dbReference type="EMBL" id="JAWWNJ010000011">
    <property type="protein sequence ID" value="KAK7044516.1"/>
    <property type="molecule type" value="Genomic_DNA"/>
</dbReference>
<comment type="caution">
    <text evidence="1">The sequence shown here is derived from an EMBL/GenBank/DDBJ whole genome shotgun (WGS) entry which is preliminary data.</text>
</comment>
<evidence type="ECO:0000313" key="1">
    <source>
        <dbReference type="EMBL" id="KAK7044516.1"/>
    </source>
</evidence>
<protein>
    <submittedName>
        <fullName evidence="1">Uncharacterized protein</fullName>
    </submittedName>
</protein>
<accession>A0AAW0CWC7</accession>
<sequence>MTYQPTNETTRTMPTYRRTVSPNELSYFLPSRAYGLNDMCTGLKIHAPPSLISPLRVRIAWAIMRLRHSLLACRVEMPPGKYDEAEFVLTPPSTPGEAIAQAAATIRFFDDATGTDLMNAFLNGPRTLSSDRLSAIHIARHGEVSPGIHEFHLIYMLHHMINDPTAMYMMENGMLELLGGSATPGGPPHTDRELAEILDREWMQRCGAHRIPHDPIVAATEDRIQGLAVESKFRDAAWMVDHQNIQKRSIGGHVFPRLKNRPFRLRWREAKFDVAHSKAIMAQCKAKRVTLVNMVFALYNFAWIRLCASRPELTERKDLPMLMYTAISTRRYLKSPSALDSYLSLALEYHNVVLPTFIPRDIDPVKIFWARGRAAQRQMFRHAHSPLLLQRSVVSGKARGERAKVWAQLDDESDGTLPTPTRRLSAPIRSASKPAAPSLALLGISSIGDPYAAFFRSHLYPSITVHDLGGMSRKAPGGMLASSRIFKGSLAIIFMYDEPAFAPGLMEEFWRYVVDGVHEYVLRDKSLLGTAKEMDMLKETPFMVTARL</sequence>
<organism evidence="1 2">
    <name type="scientific">Favolaschia claudopus</name>
    <dbReference type="NCBI Taxonomy" id="2862362"/>
    <lineage>
        <taxon>Eukaryota</taxon>
        <taxon>Fungi</taxon>
        <taxon>Dikarya</taxon>
        <taxon>Basidiomycota</taxon>
        <taxon>Agaricomycotina</taxon>
        <taxon>Agaricomycetes</taxon>
        <taxon>Agaricomycetidae</taxon>
        <taxon>Agaricales</taxon>
        <taxon>Marasmiineae</taxon>
        <taxon>Mycenaceae</taxon>
        <taxon>Favolaschia</taxon>
    </lineage>
</organism>
<dbReference type="InterPro" id="IPR023213">
    <property type="entry name" value="CAT-like_dom_sf"/>
</dbReference>
<dbReference type="AlphaFoldDB" id="A0AAW0CWC7"/>